<reference evidence="3" key="1">
    <citation type="submission" date="2016-11" db="EMBL/GenBank/DDBJ databases">
        <authorList>
            <person name="Varghese N."/>
            <person name="Submissions S."/>
        </authorList>
    </citation>
    <scope>NUCLEOTIDE SEQUENCE [LARGE SCALE GENOMIC DNA]</scope>
    <source>
        <strain evidence="3">DSM 17963</strain>
    </source>
</reference>
<dbReference type="AlphaFoldDB" id="A0A1M5EDN3"/>
<gene>
    <name evidence="2" type="ORF">SAMN05443663_101103</name>
</gene>
<dbReference type="OrthoDB" id="1340637at2"/>
<organism evidence="2 3">
    <name type="scientific">Flavobacterium defluvii</name>
    <dbReference type="NCBI Taxonomy" id="370979"/>
    <lineage>
        <taxon>Bacteria</taxon>
        <taxon>Pseudomonadati</taxon>
        <taxon>Bacteroidota</taxon>
        <taxon>Flavobacteriia</taxon>
        <taxon>Flavobacteriales</taxon>
        <taxon>Flavobacteriaceae</taxon>
        <taxon>Flavobacterium</taxon>
    </lineage>
</organism>
<dbReference type="EMBL" id="FQWC01000001">
    <property type="protein sequence ID" value="SHF77244.1"/>
    <property type="molecule type" value="Genomic_DNA"/>
</dbReference>
<proteinExistence type="predicted"/>
<dbReference type="Pfam" id="PF01833">
    <property type="entry name" value="TIG"/>
    <property type="match status" value="1"/>
</dbReference>
<dbReference type="PROSITE" id="PS51257">
    <property type="entry name" value="PROKAR_LIPOPROTEIN"/>
    <property type="match status" value="1"/>
</dbReference>
<name>A0A1M5EDN3_9FLAO</name>
<dbReference type="CDD" id="cd00102">
    <property type="entry name" value="IPT"/>
    <property type="match status" value="1"/>
</dbReference>
<accession>A0A1M5EDN3</accession>
<dbReference type="SUPFAM" id="SSF50969">
    <property type="entry name" value="YVTN repeat-like/Quinoprotein amine dehydrogenase"/>
    <property type="match status" value="1"/>
</dbReference>
<evidence type="ECO:0000313" key="2">
    <source>
        <dbReference type="EMBL" id="SHF77244.1"/>
    </source>
</evidence>
<dbReference type="RefSeq" id="WP_073412389.1">
    <property type="nucleotide sequence ID" value="NZ_FQWC01000001.1"/>
</dbReference>
<feature type="domain" description="IPT/TIG" evidence="1">
    <location>
        <begin position="30"/>
        <end position="94"/>
    </location>
</feature>
<keyword evidence="3" id="KW-1185">Reference proteome</keyword>
<evidence type="ECO:0000259" key="1">
    <source>
        <dbReference type="Pfam" id="PF01833"/>
    </source>
</evidence>
<dbReference type="InterPro" id="IPR011044">
    <property type="entry name" value="Quino_amine_DH_bsu"/>
</dbReference>
<dbReference type="InterPro" id="IPR014756">
    <property type="entry name" value="Ig_E-set"/>
</dbReference>
<dbReference type="SUPFAM" id="SSF81296">
    <property type="entry name" value="E set domains"/>
    <property type="match status" value="1"/>
</dbReference>
<dbReference type="Proteomes" id="UP000184071">
    <property type="component" value="Unassembled WGS sequence"/>
</dbReference>
<dbReference type="InterPro" id="IPR013783">
    <property type="entry name" value="Ig-like_fold"/>
</dbReference>
<evidence type="ECO:0000313" key="3">
    <source>
        <dbReference type="Proteomes" id="UP000184071"/>
    </source>
</evidence>
<dbReference type="Gene3D" id="2.60.40.10">
    <property type="entry name" value="Immunoglobulins"/>
    <property type="match status" value="1"/>
</dbReference>
<protein>
    <submittedName>
        <fullName evidence="2">IPT/TIG domain-containing protein</fullName>
    </submittedName>
</protein>
<sequence>MKHFFSIITLFIFISCSSPNNTEEVQIPDPKIESVSTNSTNIGDTIIIKGENFDPNSTYIVTFNGTNGQITQITSTTISVIVPVGTTSGQLLLNANGVKVNGGYISIIGQNRLFAHNEHENIVELNPTTGIVIKNIVYGTESDYLSELEYFAPTNEIIGQGFISNSGNNIYKLFKVKLADKSVKEITYKGYDQLIVTTTGKLYGYILYKGLIELNPNTGSEIGSLINTGSDLIYGFIYNPKTDEIMGDKDKVENGKVIHRLCKIKLSDKSVSETVYYGYDELIPATNGKLYAFRSTKKIVELDPATGSEIKTLVNITDEYISHLTYYPQTNQIIGKKIIYNNHIPTYKLLKLNLSNNSLSENNIIQDDYHYFIVTN</sequence>
<dbReference type="InterPro" id="IPR002909">
    <property type="entry name" value="IPT_dom"/>
</dbReference>